<dbReference type="FunFam" id="1.20.58.1040:FF:000001">
    <property type="entry name" value="Glucan endo-1,3-beta-glucosidase 4"/>
    <property type="match status" value="1"/>
</dbReference>
<dbReference type="AlphaFoldDB" id="A0A2I0LB68"/>
<keyword evidence="8" id="KW-0449">Lipoprotein</keyword>
<comment type="caution">
    <text evidence="9">The sequence shown here is derived from an EMBL/GenBank/DDBJ whole genome shotgun (WGS) entry which is preliminary data.</text>
</comment>
<evidence type="ECO:0000256" key="2">
    <source>
        <dbReference type="ARBA" id="ARBA00022475"/>
    </source>
</evidence>
<keyword evidence="3" id="KW-0336">GPI-anchor</keyword>
<protein>
    <submittedName>
        <fullName evidence="9">Uncharacterized protein</fullName>
    </submittedName>
</protein>
<organism evidence="9 10">
    <name type="scientific">Punica granatum</name>
    <name type="common">Pomegranate</name>
    <dbReference type="NCBI Taxonomy" id="22663"/>
    <lineage>
        <taxon>Eukaryota</taxon>
        <taxon>Viridiplantae</taxon>
        <taxon>Streptophyta</taxon>
        <taxon>Embryophyta</taxon>
        <taxon>Tracheophyta</taxon>
        <taxon>Spermatophyta</taxon>
        <taxon>Magnoliopsida</taxon>
        <taxon>eudicotyledons</taxon>
        <taxon>Gunneridae</taxon>
        <taxon>Pentapetalae</taxon>
        <taxon>rosids</taxon>
        <taxon>malvids</taxon>
        <taxon>Myrtales</taxon>
        <taxon>Lythraceae</taxon>
        <taxon>Punica</taxon>
    </lineage>
</organism>
<dbReference type="OrthoDB" id="1930814at2759"/>
<dbReference type="Gene3D" id="1.20.58.1040">
    <property type="match status" value="1"/>
</dbReference>
<keyword evidence="10" id="KW-1185">Reference proteome</keyword>
<evidence type="ECO:0000256" key="1">
    <source>
        <dbReference type="ARBA" id="ARBA00004609"/>
    </source>
</evidence>
<evidence type="ECO:0000256" key="8">
    <source>
        <dbReference type="ARBA" id="ARBA00023288"/>
    </source>
</evidence>
<dbReference type="SMART" id="SM00768">
    <property type="entry name" value="X8"/>
    <property type="match status" value="1"/>
</dbReference>
<dbReference type="PANTHER" id="PTHR31044">
    <property type="entry name" value="BETA-1,3 GLUCANASE"/>
    <property type="match status" value="1"/>
</dbReference>
<evidence type="ECO:0000256" key="4">
    <source>
        <dbReference type="ARBA" id="ARBA00022729"/>
    </source>
</evidence>
<dbReference type="Proteomes" id="UP000233551">
    <property type="component" value="Unassembled WGS sequence"/>
</dbReference>
<evidence type="ECO:0000256" key="5">
    <source>
        <dbReference type="ARBA" id="ARBA00023136"/>
    </source>
</evidence>
<reference evidence="9 10" key="1">
    <citation type="submission" date="2017-11" db="EMBL/GenBank/DDBJ databases">
        <title>De-novo sequencing of pomegranate (Punica granatum L.) genome.</title>
        <authorList>
            <person name="Akparov Z."/>
            <person name="Amiraslanov A."/>
            <person name="Hajiyeva S."/>
            <person name="Abbasov M."/>
            <person name="Kaur K."/>
            <person name="Hamwieh A."/>
            <person name="Solovyev V."/>
            <person name="Salamov A."/>
            <person name="Braich B."/>
            <person name="Kosarev P."/>
            <person name="Mahmoud A."/>
            <person name="Hajiyev E."/>
            <person name="Babayeva S."/>
            <person name="Izzatullayeva V."/>
            <person name="Mammadov A."/>
            <person name="Mammadov A."/>
            <person name="Sharifova S."/>
            <person name="Ojaghi J."/>
            <person name="Eynullazada K."/>
            <person name="Bayramov B."/>
            <person name="Abdulazimova A."/>
            <person name="Shahmuradov I."/>
        </authorList>
    </citation>
    <scope>NUCLEOTIDE SEQUENCE [LARGE SCALE GENOMIC DNA]</scope>
    <source>
        <strain evidence="10">cv. AG2017</strain>
        <tissue evidence="9">Leaf</tissue>
    </source>
</reference>
<keyword evidence="4" id="KW-0732">Signal</keyword>
<evidence type="ECO:0000256" key="3">
    <source>
        <dbReference type="ARBA" id="ARBA00022622"/>
    </source>
</evidence>
<dbReference type="PANTHER" id="PTHR31044:SF25">
    <property type="entry name" value="PLASMODESMATA CALLOSE-BINDING PROTEIN 3"/>
    <property type="match status" value="1"/>
</dbReference>
<dbReference type="GO" id="GO:0009506">
    <property type="term" value="C:plasmodesma"/>
    <property type="evidence" value="ECO:0007669"/>
    <property type="project" value="UniProtKB-ARBA"/>
</dbReference>
<dbReference type="EMBL" id="PGOL01000065">
    <property type="protein sequence ID" value="PKI77940.1"/>
    <property type="molecule type" value="Genomic_DNA"/>
</dbReference>
<dbReference type="STRING" id="22663.A0A2I0LB68"/>
<dbReference type="Pfam" id="PF07983">
    <property type="entry name" value="X8"/>
    <property type="match status" value="1"/>
</dbReference>
<dbReference type="GO" id="GO:0005886">
    <property type="term" value="C:plasma membrane"/>
    <property type="evidence" value="ECO:0007669"/>
    <property type="project" value="UniProtKB-SubCell"/>
</dbReference>
<accession>A0A2I0LB68</accession>
<sequence length="185" mass="19352">MSFIEVLVLIFSLASTAHHSSAGTWCSCREGLPDSMLQKTLDYACGAGADCVPIHQKGPCFQPNTVRSHCSYAVNSYFQRKRQAQGTCDFTGTAKCTSSDPSFSGCKFPSSASSAGTTSGTPTPAAKTPPATTSPPSTTMPPTNTTAGPYTIASPDINAYPNHGGFRPAGYIWSSILSLSLLLRG</sequence>
<dbReference type="GeneID" id="116188428"/>
<comment type="subcellular location">
    <subcellularLocation>
        <location evidence="1">Cell membrane</location>
        <topology evidence="1">Lipid-anchor</topology>
        <topology evidence="1">GPI-anchor</topology>
    </subcellularLocation>
</comment>
<keyword evidence="2" id="KW-1003">Cell membrane</keyword>
<dbReference type="InterPro" id="IPR044788">
    <property type="entry name" value="X8_dom_prot"/>
</dbReference>
<dbReference type="GO" id="GO:0098552">
    <property type="term" value="C:side of membrane"/>
    <property type="evidence" value="ECO:0007669"/>
    <property type="project" value="UniProtKB-KW"/>
</dbReference>
<dbReference type="InterPro" id="IPR012946">
    <property type="entry name" value="X8"/>
</dbReference>
<name>A0A2I0LB68_PUNGR</name>
<keyword evidence="6" id="KW-1015">Disulfide bond</keyword>
<keyword evidence="5" id="KW-0472">Membrane</keyword>
<gene>
    <name evidence="9" type="ORF">CRG98_001560</name>
</gene>
<evidence type="ECO:0000256" key="6">
    <source>
        <dbReference type="ARBA" id="ARBA00023157"/>
    </source>
</evidence>
<proteinExistence type="predicted"/>
<evidence type="ECO:0000256" key="7">
    <source>
        <dbReference type="ARBA" id="ARBA00023180"/>
    </source>
</evidence>
<evidence type="ECO:0000313" key="10">
    <source>
        <dbReference type="Proteomes" id="UP000233551"/>
    </source>
</evidence>
<evidence type="ECO:0000313" key="9">
    <source>
        <dbReference type="EMBL" id="PKI77940.1"/>
    </source>
</evidence>
<keyword evidence="7" id="KW-0325">Glycoprotein</keyword>